<gene>
    <name evidence="11" type="primary">LOC109467400</name>
</gene>
<evidence type="ECO:0000256" key="8">
    <source>
        <dbReference type="SAM" id="MobiDB-lite"/>
    </source>
</evidence>
<evidence type="ECO:0000256" key="4">
    <source>
        <dbReference type="ARBA" id="ARBA00022771"/>
    </source>
</evidence>
<dbReference type="KEGG" id="bbel:109467400"/>
<feature type="domain" description="C2H2-type" evidence="9">
    <location>
        <begin position="161"/>
        <end position="188"/>
    </location>
</feature>
<dbReference type="InterPro" id="IPR013087">
    <property type="entry name" value="Znf_C2H2_type"/>
</dbReference>
<dbReference type="Pfam" id="PF00096">
    <property type="entry name" value="zf-C2H2"/>
    <property type="match status" value="1"/>
</dbReference>
<comment type="subcellular location">
    <subcellularLocation>
        <location evidence="1">Nucleus</location>
    </subcellularLocation>
</comment>
<keyword evidence="10" id="KW-1185">Reference proteome</keyword>
<dbReference type="SUPFAM" id="SSF57667">
    <property type="entry name" value="beta-beta-alpha zinc fingers"/>
    <property type="match status" value="3"/>
</dbReference>
<evidence type="ECO:0000313" key="11">
    <source>
        <dbReference type="RefSeq" id="XP_019620901.1"/>
    </source>
</evidence>
<dbReference type="OrthoDB" id="4737882at2759"/>
<evidence type="ECO:0000256" key="7">
    <source>
        <dbReference type="PROSITE-ProRule" id="PRU00042"/>
    </source>
</evidence>
<evidence type="ECO:0000256" key="3">
    <source>
        <dbReference type="ARBA" id="ARBA00022737"/>
    </source>
</evidence>
<feature type="domain" description="C2H2-type" evidence="9">
    <location>
        <begin position="217"/>
        <end position="244"/>
    </location>
</feature>
<evidence type="ECO:0000313" key="10">
    <source>
        <dbReference type="Proteomes" id="UP000515135"/>
    </source>
</evidence>
<keyword evidence="6" id="KW-0539">Nucleus</keyword>
<organism evidence="10 11">
    <name type="scientific">Branchiostoma belcheri</name>
    <name type="common">Amphioxus</name>
    <dbReference type="NCBI Taxonomy" id="7741"/>
    <lineage>
        <taxon>Eukaryota</taxon>
        <taxon>Metazoa</taxon>
        <taxon>Chordata</taxon>
        <taxon>Cephalochordata</taxon>
        <taxon>Leptocardii</taxon>
        <taxon>Amphioxiformes</taxon>
        <taxon>Branchiostomatidae</taxon>
        <taxon>Branchiostoma</taxon>
    </lineage>
</organism>
<dbReference type="PROSITE" id="PS50157">
    <property type="entry name" value="ZINC_FINGER_C2H2_2"/>
    <property type="match status" value="4"/>
</dbReference>
<dbReference type="InterPro" id="IPR050527">
    <property type="entry name" value="Snail/Krueppel_Znf"/>
</dbReference>
<keyword evidence="2" id="KW-0479">Metal-binding</keyword>
<keyword evidence="5" id="KW-0862">Zinc</keyword>
<evidence type="ECO:0000256" key="5">
    <source>
        <dbReference type="ARBA" id="ARBA00022833"/>
    </source>
</evidence>
<dbReference type="InterPro" id="IPR036236">
    <property type="entry name" value="Znf_C2H2_sf"/>
</dbReference>
<dbReference type="PANTHER" id="PTHR24388:SF54">
    <property type="entry name" value="PROTEIN ESCARGOT"/>
    <property type="match status" value="1"/>
</dbReference>
<dbReference type="GeneID" id="109467400"/>
<evidence type="ECO:0000259" key="9">
    <source>
        <dbReference type="PROSITE" id="PS50157"/>
    </source>
</evidence>
<dbReference type="SMART" id="SM00355">
    <property type="entry name" value="ZnF_C2H2"/>
    <property type="match status" value="5"/>
</dbReference>
<feature type="region of interest" description="Disordered" evidence="8">
    <location>
        <begin position="124"/>
        <end position="151"/>
    </location>
</feature>
<dbReference type="Gene3D" id="3.30.160.60">
    <property type="entry name" value="Classic Zinc Finger"/>
    <property type="match status" value="5"/>
</dbReference>
<sequence>MPGLIYGLSREVTMSVLPRLNVEELLFELSRRVKNLDRENTIKDRLVGILRDVMLEEYHQLGRKAEGSFPNEVTITLPVQQEHETLTLQEIIPAAYAEAITCITSSSDDTPSFSTQLLDTSSTMGTYSTATPLDGDENATPDQGAAPILPDAETQADSRPFMCDKCGYRATNNGNLATHMKRHSAVKPFKCSNCKFKTAIKSDLVKHLKVHSGLRPHRCELCDYKTYRKSDVKKHMFVHTGAKPLKCERCDYRTAHKPALTVHMRRHTGEKPYCCQVCDFRTTDTGSLIRHMKNKHNEYNLARVREPYHK</sequence>
<accession>A0A6P4YUI6</accession>
<protein>
    <submittedName>
        <fullName evidence="11">Zinc finger protein 436-like</fullName>
    </submittedName>
</protein>
<proteinExistence type="predicted"/>
<evidence type="ECO:0000256" key="1">
    <source>
        <dbReference type="ARBA" id="ARBA00004123"/>
    </source>
</evidence>
<evidence type="ECO:0000256" key="2">
    <source>
        <dbReference type="ARBA" id="ARBA00022723"/>
    </source>
</evidence>
<evidence type="ECO:0000256" key="6">
    <source>
        <dbReference type="ARBA" id="ARBA00023242"/>
    </source>
</evidence>
<dbReference type="FunFam" id="3.30.160.60:FF:002319">
    <property type="entry name" value="Uncharacterized protein"/>
    <property type="match status" value="1"/>
</dbReference>
<dbReference type="FunFam" id="3.30.160.60:FF:000446">
    <property type="entry name" value="Zinc finger protein"/>
    <property type="match status" value="2"/>
</dbReference>
<dbReference type="FunFam" id="3.30.160.60:FF:000630">
    <property type="entry name" value="Zinc finger protein 180"/>
    <property type="match status" value="1"/>
</dbReference>
<keyword evidence="4 7" id="KW-0863">Zinc-finger</keyword>
<reference evidence="11" key="1">
    <citation type="submission" date="2025-08" db="UniProtKB">
        <authorList>
            <consortium name="RefSeq"/>
        </authorList>
    </citation>
    <scope>IDENTIFICATION</scope>
    <source>
        <tissue evidence="11">Gonad</tissue>
    </source>
</reference>
<dbReference type="GO" id="GO:0000981">
    <property type="term" value="F:DNA-binding transcription factor activity, RNA polymerase II-specific"/>
    <property type="evidence" value="ECO:0007669"/>
    <property type="project" value="TreeGrafter"/>
</dbReference>
<dbReference type="GO" id="GO:0008270">
    <property type="term" value="F:zinc ion binding"/>
    <property type="evidence" value="ECO:0007669"/>
    <property type="project" value="UniProtKB-KW"/>
</dbReference>
<dbReference type="Pfam" id="PF23611">
    <property type="entry name" value="zf-C2H2_16"/>
    <property type="match status" value="1"/>
</dbReference>
<dbReference type="InterPro" id="IPR056438">
    <property type="entry name" value="Znf-C2H2_CTCF"/>
</dbReference>
<dbReference type="Proteomes" id="UP000515135">
    <property type="component" value="Unplaced"/>
</dbReference>
<dbReference type="GO" id="GO:0000978">
    <property type="term" value="F:RNA polymerase II cis-regulatory region sequence-specific DNA binding"/>
    <property type="evidence" value="ECO:0007669"/>
    <property type="project" value="TreeGrafter"/>
</dbReference>
<keyword evidence="3" id="KW-0677">Repeat</keyword>
<dbReference type="AlphaFoldDB" id="A0A6P4YUI6"/>
<feature type="domain" description="C2H2-type" evidence="9">
    <location>
        <begin position="189"/>
        <end position="216"/>
    </location>
</feature>
<feature type="domain" description="C2H2-type" evidence="9">
    <location>
        <begin position="245"/>
        <end position="272"/>
    </location>
</feature>
<name>A0A6P4YUI6_BRABE</name>
<dbReference type="RefSeq" id="XP_019620901.1">
    <property type="nucleotide sequence ID" value="XM_019765342.1"/>
</dbReference>
<dbReference type="PANTHER" id="PTHR24388">
    <property type="entry name" value="ZINC FINGER PROTEIN"/>
    <property type="match status" value="1"/>
</dbReference>
<dbReference type="GO" id="GO:0005634">
    <property type="term" value="C:nucleus"/>
    <property type="evidence" value="ECO:0007669"/>
    <property type="project" value="UniProtKB-SubCell"/>
</dbReference>